<evidence type="ECO:0000313" key="5">
    <source>
        <dbReference type="Proteomes" id="UP000034849"/>
    </source>
</evidence>
<dbReference type="AlphaFoldDB" id="A0A0G0GBL9"/>
<proteinExistence type="inferred from homology"/>
<dbReference type="InterPro" id="IPR051454">
    <property type="entry name" value="RNA/ubiquinone_mod_enzymes"/>
</dbReference>
<sequence>MKKLELLAPGGSPEKMAYAFAYGADAVYIGIPDFSLRVRINKFGLEDVRQAIEEAHKLKKKIYVTVNIYAHNEHLKKLPTYLKKLNLWRPDALIISDPGVIQLAKKYCPKIDIHLSTQANATNWQAVKFWQKAGVKRVILGREVTLAEIKEIHKQCSKIELEYFVHGAMCMSYSGRCLLSAWLTGRSANLGDCAQPCRWKYTVESVGFLPLRKGEQEGVEEIQNSTTPTPPFQGGENIVQMEVTEPLHPSEKIPVEEDQNGTYIFNSKDLCLIEYLPELIKAGITSFKIEGRAKSVAYLATVVKAYTEALKIKNKITLKKIKKQYLDSLMTRGYTTGFLFGPGFAKATPGKPYTSMQNTAFSHLSGEEKFVGEVVSLRAERSNPQEVEIASSAGTNRLPRNDSYRVYFKPHNALFVGNKIRIIRPFAEDVEITLEKMYNIKDQEVSEVHGGTTGVFWFKSKIEIPKYSILQKII</sequence>
<dbReference type="Gene3D" id="2.40.30.10">
    <property type="entry name" value="Translation factors"/>
    <property type="match status" value="1"/>
</dbReference>
<protein>
    <submittedName>
        <fullName evidence="4">Peptidase U32</fullName>
    </submittedName>
</protein>
<dbReference type="PROSITE" id="PS01276">
    <property type="entry name" value="PEPTIDASE_U32"/>
    <property type="match status" value="1"/>
</dbReference>
<organism evidence="4 5">
    <name type="scientific">Candidatus Magasanikbacteria bacterium GW2011_GWC2_37_14</name>
    <dbReference type="NCBI Taxonomy" id="1619046"/>
    <lineage>
        <taxon>Bacteria</taxon>
        <taxon>Candidatus Magasanikiibacteriota</taxon>
    </lineage>
</organism>
<comment type="similarity">
    <text evidence="3">Belongs to the peptidase U32 family.</text>
</comment>
<evidence type="ECO:0000256" key="2">
    <source>
        <dbReference type="ARBA" id="ARBA00022801"/>
    </source>
</evidence>
<accession>A0A0G0GBL9</accession>
<dbReference type="GO" id="GO:0006508">
    <property type="term" value="P:proteolysis"/>
    <property type="evidence" value="ECO:0007669"/>
    <property type="project" value="UniProtKB-KW"/>
</dbReference>
<dbReference type="PANTHER" id="PTHR30217">
    <property type="entry name" value="PEPTIDASE U32 FAMILY"/>
    <property type="match status" value="1"/>
</dbReference>
<dbReference type="EMBL" id="LBSX01000010">
    <property type="protein sequence ID" value="KKQ27362.1"/>
    <property type="molecule type" value="Genomic_DNA"/>
</dbReference>
<evidence type="ECO:0000313" key="4">
    <source>
        <dbReference type="EMBL" id="KKQ27362.1"/>
    </source>
</evidence>
<comment type="caution">
    <text evidence="4">The sequence shown here is derived from an EMBL/GenBank/DDBJ whole genome shotgun (WGS) entry which is preliminary data.</text>
</comment>
<keyword evidence="2" id="KW-0378">Hydrolase</keyword>
<gene>
    <name evidence="4" type="ORF">US42_C0010G0009</name>
</gene>
<dbReference type="Proteomes" id="UP000034849">
    <property type="component" value="Unassembled WGS sequence"/>
</dbReference>
<keyword evidence="1" id="KW-0645">Protease</keyword>
<dbReference type="Pfam" id="PF01136">
    <property type="entry name" value="Peptidase_U32"/>
    <property type="match status" value="1"/>
</dbReference>
<dbReference type="InterPro" id="IPR001539">
    <property type="entry name" value="Peptidase_U32"/>
</dbReference>
<dbReference type="PATRIC" id="fig|1619046.3.peg.689"/>
<dbReference type="STRING" id="1619046.US42_C0010G0009"/>
<name>A0A0G0GBL9_9BACT</name>
<dbReference type="PANTHER" id="PTHR30217:SF6">
    <property type="entry name" value="TRNA HYDROXYLATION PROTEIN P"/>
    <property type="match status" value="1"/>
</dbReference>
<reference evidence="4 5" key="1">
    <citation type="journal article" date="2015" name="Nature">
        <title>rRNA introns, odd ribosomes, and small enigmatic genomes across a large radiation of phyla.</title>
        <authorList>
            <person name="Brown C.T."/>
            <person name="Hug L.A."/>
            <person name="Thomas B.C."/>
            <person name="Sharon I."/>
            <person name="Castelle C.J."/>
            <person name="Singh A."/>
            <person name="Wilkins M.J."/>
            <person name="Williams K.H."/>
            <person name="Banfield J.F."/>
        </authorList>
    </citation>
    <scope>NUCLEOTIDE SEQUENCE [LARGE SCALE GENOMIC DNA]</scope>
</reference>
<evidence type="ECO:0000256" key="3">
    <source>
        <dbReference type="ARBA" id="ARBA00038374"/>
    </source>
</evidence>
<evidence type="ECO:0000256" key="1">
    <source>
        <dbReference type="ARBA" id="ARBA00022670"/>
    </source>
</evidence>
<dbReference type="GO" id="GO:0008233">
    <property type="term" value="F:peptidase activity"/>
    <property type="evidence" value="ECO:0007669"/>
    <property type="project" value="UniProtKB-KW"/>
</dbReference>